<dbReference type="EMBL" id="CP061539">
    <property type="protein sequence ID" value="QNV38708.1"/>
    <property type="molecule type" value="Genomic_DNA"/>
</dbReference>
<dbReference type="GeneID" id="96623696"/>
<proteinExistence type="predicted"/>
<keyword evidence="2" id="KW-1185">Reference proteome</keyword>
<accession>A0A7H2BGB2</accession>
<gene>
    <name evidence="1" type="ORF">IDM49_05565</name>
</gene>
<dbReference type="Proteomes" id="UP000516404">
    <property type="component" value="Chromosome"/>
</dbReference>
<dbReference type="PANTHER" id="PTHR35040">
    <property type="match status" value="1"/>
</dbReference>
<dbReference type="KEGG" id="rter:IDM49_05565"/>
<evidence type="ECO:0000313" key="1">
    <source>
        <dbReference type="EMBL" id="QNV38708.1"/>
    </source>
</evidence>
<reference evidence="1 2" key="1">
    <citation type="submission" date="2020-09" db="EMBL/GenBank/DDBJ databases">
        <title>Investigation of environmental microbes.</title>
        <authorList>
            <person name="Ou Y."/>
            <person name="Kang Q."/>
        </authorList>
    </citation>
    <scope>NUCLEOTIDE SEQUENCE [LARGE SCALE GENOMIC DNA]</scope>
    <source>
        <strain evidence="1 2">KJZ-14</strain>
    </source>
</reference>
<protein>
    <submittedName>
        <fullName evidence="1">Spherulation-specific family 4 protein</fullName>
    </submittedName>
</protein>
<evidence type="ECO:0000313" key="2">
    <source>
        <dbReference type="Proteomes" id="UP000516404"/>
    </source>
</evidence>
<dbReference type="RefSeq" id="WP_190725304.1">
    <property type="nucleotide sequence ID" value="NZ_CP061539.1"/>
</dbReference>
<dbReference type="Pfam" id="PF12138">
    <property type="entry name" value="Spherulin4"/>
    <property type="match status" value="1"/>
</dbReference>
<dbReference type="AlphaFoldDB" id="A0A7H2BGB2"/>
<name>A0A7H2BGB2_9MICC</name>
<organism evidence="1 2">
    <name type="scientific">Rothia terrae</name>
    <dbReference type="NCBI Taxonomy" id="396015"/>
    <lineage>
        <taxon>Bacteria</taxon>
        <taxon>Bacillati</taxon>
        <taxon>Actinomycetota</taxon>
        <taxon>Actinomycetes</taxon>
        <taxon>Micrococcales</taxon>
        <taxon>Micrococcaceae</taxon>
        <taxon>Rothia</taxon>
    </lineage>
</organism>
<dbReference type="PANTHER" id="PTHR35040:SF9">
    <property type="entry name" value="4-LIKE CELL SURFACE PROTEIN, PUTATIVE (AFU_ORTHOLOGUE AFUA_4G14080)-RELATED"/>
    <property type="match status" value="1"/>
</dbReference>
<dbReference type="InterPro" id="IPR021986">
    <property type="entry name" value="Spherulin4"/>
</dbReference>
<sequence>MTQKITVLTTDERGRFKGEALSQVEESNALAVERYRFRPGQRHLSPITYWWADWYSGDSSKWGKTLTLSDALGFVILNISSGSGTAKDADWEEQARRAKTSGARVLGYVRTTFGKRPKAEVMQEIQNHIDWYGVDGVFLDEAVNGWDDAQKPYIPYYQDLYDSIKAKYGEIFWVINNPGSNTVEAMVSTADVLMTYEQSAEKYLAPEVPVTPDHYRKYPSSKFWHVVHDVTQENYVAVMEKAAAEHADHVYLTDLSFVPSPDPQTPAVNPYAAPPSDWLLERQLIWARGGLELQKQIDSIQTGAAPAVSDNGDGTATITL</sequence>